<sequence length="114" mass="13183">MMLNSFLAMAFLSLILISMNSFMAKKQIKSREKPSAFECGFDSYSKARLPFSLRFFLIALIFLIFDVEITLILPIPMIMMFNNAPTLIILTEFFIIILIIGLVHEWNQGALKWK</sequence>
<comment type="subcellular location">
    <subcellularLocation>
        <location evidence="1">Membrane</location>
    </subcellularLocation>
    <subcellularLocation>
        <location evidence="9">Mitochondrion membrane</location>
        <topology evidence="9">Multi-pass membrane protein</topology>
    </subcellularLocation>
</comment>
<accession>A0A6H0EXN1</accession>
<keyword evidence="9" id="KW-0830">Ubiquinone</keyword>
<dbReference type="GO" id="GO:0030964">
    <property type="term" value="C:NADH dehydrogenase complex"/>
    <property type="evidence" value="ECO:0007669"/>
    <property type="project" value="TreeGrafter"/>
</dbReference>
<evidence type="ECO:0000256" key="8">
    <source>
        <dbReference type="ARBA" id="ARBA00049551"/>
    </source>
</evidence>
<evidence type="ECO:0000256" key="9">
    <source>
        <dbReference type="RuleBase" id="RU003640"/>
    </source>
</evidence>
<feature type="transmembrane region" description="Helical" evidence="9">
    <location>
        <begin position="87"/>
        <end position="104"/>
    </location>
</feature>
<keyword evidence="6 9" id="KW-1133">Transmembrane helix</keyword>
<dbReference type="InterPro" id="IPR000440">
    <property type="entry name" value="NADH_UbQ/plastoQ_OxRdtase_su3"/>
</dbReference>
<dbReference type="GO" id="GO:0008137">
    <property type="term" value="F:NADH dehydrogenase (ubiquinone) activity"/>
    <property type="evidence" value="ECO:0007669"/>
    <property type="project" value="UniProtKB-UniRule"/>
</dbReference>
<evidence type="ECO:0000256" key="5">
    <source>
        <dbReference type="ARBA" id="ARBA00022692"/>
    </source>
</evidence>
<comment type="function">
    <text evidence="9">Core subunit of the mitochondrial membrane respiratory chain NADH dehydrogenase (Complex I) which catalyzes electron transfer from NADH through the respiratory chain, using ubiquinone as an electron acceptor. Essential for the catalytic activity of complex I.</text>
</comment>
<keyword evidence="10" id="KW-0732">Signal</keyword>
<feature type="chain" id="PRO_5026101728" description="NADH-ubiquinone oxidoreductase chain 3" evidence="10">
    <location>
        <begin position="25"/>
        <end position="114"/>
    </location>
</feature>
<keyword evidence="9" id="KW-0679">Respiratory chain</keyword>
<evidence type="ECO:0000256" key="1">
    <source>
        <dbReference type="ARBA" id="ARBA00004370"/>
    </source>
</evidence>
<feature type="transmembrane region" description="Helical" evidence="9">
    <location>
        <begin position="51"/>
        <end position="75"/>
    </location>
</feature>
<evidence type="ECO:0000256" key="7">
    <source>
        <dbReference type="ARBA" id="ARBA00023136"/>
    </source>
</evidence>
<dbReference type="EC" id="7.1.1.2" evidence="9"/>
<dbReference type="PANTHER" id="PTHR11058">
    <property type="entry name" value="NADH-UBIQUINONE OXIDOREDUCTASE CHAIN 3"/>
    <property type="match status" value="1"/>
</dbReference>
<dbReference type="PANTHER" id="PTHR11058:SF9">
    <property type="entry name" value="NADH-UBIQUINONE OXIDOREDUCTASE CHAIN 3"/>
    <property type="match status" value="1"/>
</dbReference>
<dbReference type="GO" id="GO:0031966">
    <property type="term" value="C:mitochondrial membrane"/>
    <property type="evidence" value="ECO:0007669"/>
    <property type="project" value="UniProtKB-SubCell"/>
</dbReference>
<evidence type="ECO:0000256" key="6">
    <source>
        <dbReference type="ARBA" id="ARBA00022989"/>
    </source>
</evidence>
<keyword evidence="5 9" id="KW-0812">Transmembrane</keyword>
<gene>
    <name evidence="11" type="primary">ND3</name>
</gene>
<proteinExistence type="inferred from homology"/>
<evidence type="ECO:0000256" key="4">
    <source>
        <dbReference type="ARBA" id="ARBA00022448"/>
    </source>
</evidence>
<dbReference type="EMBL" id="MK423967">
    <property type="protein sequence ID" value="QIT06575.1"/>
    <property type="molecule type" value="Genomic_DNA"/>
</dbReference>
<dbReference type="Pfam" id="PF00507">
    <property type="entry name" value="Oxidored_q4"/>
    <property type="match status" value="1"/>
</dbReference>
<keyword evidence="7 9" id="KW-0472">Membrane</keyword>
<reference evidence="11" key="1">
    <citation type="submission" date="2019-01" db="EMBL/GenBank/DDBJ databases">
        <title>Mitochondrial phylogenomics of Collembola.</title>
        <authorList>
            <person name="Sun X."/>
            <person name="Xie Z.-J."/>
            <person name="Dong J."/>
            <person name="Yu D.-Y."/>
        </authorList>
    </citation>
    <scope>NUCLEOTIDE SEQUENCE</scope>
</reference>
<keyword evidence="9" id="KW-1278">Translocase</keyword>
<evidence type="ECO:0000313" key="11">
    <source>
        <dbReference type="EMBL" id="QIT06575.1"/>
    </source>
</evidence>
<name>A0A6H0EXN1_9HEXA</name>
<evidence type="ECO:0000256" key="3">
    <source>
        <dbReference type="ARBA" id="ARBA00021007"/>
    </source>
</evidence>
<organism evidence="11">
    <name type="scientific">Paranurophorus simplex</name>
    <dbReference type="NCBI Taxonomy" id="2583953"/>
    <lineage>
        <taxon>Eukaryota</taxon>
        <taxon>Metazoa</taxon>
        <taxon>Ecdysozoa</taxon>
        <taxon>Arthropoda</taxon>
        <taxon>Hexapoda</taxon>
        <taxon>Collembola</taxon>
        <taxon>Entomobryomorpha</taxon>
        <taxon>Isotomoidea</taxon>
        <taxon>Isotomidae</taxon>
        <taxon>Pachytominae</taxon>
        <taxon>Paranurophorus</taxon>
    </lineage>
</organism>
<evidence type="ECO:0000256" key="10">
    <source>
        <dbReference type="SAM" id="SignalP"/>
    </source>
</evidence>
<comment type="similarity">
    <text evidence="2 9">Belongs to the complex I subunit 3 family.</text>
</comment>
<feature type="signal peptide" evidence="10">
    <location>
        <begin position="1"/>
        <end position="24"/>
    </location>
</feature>
<comment type="catalytic activity">
    <reaction evidence="8 9">
        <text>a ubiquinone + NADH + 5 H(+)(in) = a ubiquinol + NAD(+) + 4 H(+)(out)</text>
        <dbReference type="Rhea" id="RHEA:29091"/>
        <dbReference type="Rhea" id="RHEA-COMP:9565"/>
        <dbReference type="Rhea" id="RHEA-COMP:9566"/>
        <dbReference type="ChEBI" id="CHEBI:15378"/>
        <dbReference type="ChEBI" id="CHEBI:16389"/>
        <dbReference type="ChEBI" id="CHEBI:17976"/>
        <dbReference type="ChEBI" id="CHEBI:57540"/>
        <dbReference type="ChEBI" id="CHEBI:57945"/>
        <dbReference type="EC" id="7.1.1.2"/>
    </reaction>
</comment>
<geneLocation type="mitochondrion" evidence="11"/>
<dbReference type="AlphaFoldDB" id="A0A6H0EXN1"/>
<keyword evidence="9" id="KW-0249">Electron transport</keyword>
<dbReference type="Gene3D" id="1.20.58.1610">
    <property type="entry name" value="NADH:ubiquinone/plastoquinone oxidoreductase, chain 3"/>
    <property type="match status" value="1"/>
</dbReference>
<keyword evidence="9" id="KW-0520">NAD</keyword>
<dbReference type="InterPro" id="IPR038430">
    <property type="entry name" value="NDAH_ubi_oxred_su3_sf"/>
</dbReference>
<evidence type="ECO:0000256" key="2">
    <source>
        <dbReference type="ARBA" id="ARBA00008472"/>
    </source>
</evidence>
<keyword evidence="9 11" id="KW-0496">Mitochondrion</keyword>
<protein>
    <recommendedName>
        <fullName evidence="3 9">NADH-ubiquinone oxidoreductase chain 3</fullName>
        <ecNumber evidence="9">7.1.1.2</ecNumber>
    </recommendedName>
</protein>
<keyword evidence="4 9" id="KW-0813">Transport</keyword>